<dbReference type="Pfam" id="PF00348">
    <property type="entry name" value="polyprenyl_synt"/>
    <property type="match status" value="1"/>
</dbReference>
<accession>A0A7W7QGJ4</accession>
<evidence type="ECO:0000256" key="1">
    <source>
        <dbReference type="ARBA" id="ARBA00001946"/>
    </source>
</evidence>
<dbReference type="GO" id="GO:0046872">
    <property type="term" value="F:metal ion binding"/>
    <property type="evidence" value="ECO:0007669"/>
    <property type="project" value="UniProtKB-KW"/>
</dbReference>
<reference evidence="7 8" key="1">
    <citation type="submission" date="2020-08" db="EMBL/GenBank/DDBJ databases">
        <title>Genomic Encyclopedia of Type Strains, Phase III (KMG-III): the genomes of soil and plant-associated and newly described type strains.</title>
        <authorList>
            <person name="Whitman W."/>
        </authorList>
    </citation>
    <scope>NUCLEOTIDE SEQUENCE [LARGE SCALE GENOMIC DNA]</scope>
    <source>
        <strain evidence="7 8">CECT 8840</strain>
    </source>
</reference>
<comment type="similarity">
    <text evidence="2 6">Belongs to the FPP/GGPP synthase family.</text>
</comment>
<dbReference type="PANTHER" id="PTHR12001:SF69">
    <property type="entry name" value="ALL TRANS-POLYPRENYL-DIPHOSPHATE SYNTHASE PDSS1"/>
    <property type="match status" value="1"/>
</dbReference>
<name>A0A7W7QGJ4_9ACTN</name>
<evidence type="ECO:0000256" key="2">
    <source>
        <dbReference type="ARBA" id="ARBA00006706"/>
    </source>
</evidence>
<keyword evidence="3 6" id="KW-0808">Transferase</keyword>
<dbReference type="CDD" id="cd00685">
    <property type="entry name" value="Trans_IPPS_HT"/>
    <property type="match status" value="1"/>
</dbReference>
<dbReference type="AlphaFoldDB" id="A0A7W7QGJ4"/>
<comment type="cofactor">
    <cofactor evidence="1">
        <name>Mg(2+)</name>
        <dbReference type="ChEBI" id="CHEBI:18420"/>
    </cofactor>
</comment>
<dbReference type="SFLD" id="SFLDS00005">
    <property type="entry name" value="Isoprenoid_Synthase_Type_I"/>
    <property type="match status" value="1"/>
</dbReference>
<dbReference type="InterPro" id="IPR000092">
    <property type="entry name" value="Polyprenyl_synt"/>
</dbReference>
<keyword evidence="5" id="KW-0460">Magnesium</keyword>
<evidence type="ECO:0000313" key="7">
    <source>
        <dbReference type="EMBL" id="MBB4913205.1"/>
    </source>
</evidence>
<sequence length="331" mass="35593">MAAPPVVDLPFVDERLAQDLAEGLAEVEKLLRSSVESRDSFVTEASRHLIEAGGKRFRAMLVLLAAQFGAPGAAGVVPGAVVIELTHLATLYHDDVMDEAPVRRGSPSANARWDNTVAILTGDYLFAQASEILADLGPDVIRIQAQTFSRLVRGQIRETIGPRDDEDPIAHYIEVLADKTGSLIATSGRFGAMLSGASPEIVDRLTRACEAIGVGWQLGDDLLDVASESVESGKTPGTDLREGIRTLPVLYVLASGAPEDARLRELLAGPVAEEDVEETLRLLRAHPAMDRARAELVSWVDRARKDLSGLPDIPARAAYLALCDYVIERSG</sequence>
<proteinExistence type="inferred from homology"/>
<dbReference type="GO" id="GO:0000010">
    <property type="term" value="F:heptaprenyl diphosphate synthase activity"/>
    <property type="evidence" value="ECO:0007669"/>
    <property type="project" value="UniProtKB-EC"/>
</dbReference>
<evidence type="ECO:0000256" key="5">
    <source>
        <dbReference type="ARBA" id="ARBA00022842"/>
    </source>
</evidence>
<dbReference type="SFLD" id="SFLDG01017">
    <property type="entry name" value="Polyprenyl_Transferase_Like"/>
    <property type="match status" value="1"/>
</dbReference>
<dbReference type="Proteomes" id="UP000552644">
    <property type="component" value="Unassembled WGS sequence"/>
</dbReference>
<dbReference type="InterPro" id="IPR008949">
    <property type="entry name" value="Isoprenoid_synthase_dom_sf"/>
</dbReference>
<dbReference type="EC" id="2.5.1.30" evidence="7"/>
<keyword evidence="8" id="KW-1185">Reference proteome</keyword>
<dbReference type="Gene3D" id="1.10.600.10">
    <property type="entry name" value="Farnesyl Diphosphate Synthase"/>
    <property type="match status" value="1"/>
</dbReference>
<evidence type="ECO:0000256" key="3">
    <source>
        <dbReference type="ARBA" id="ARBA00022679"/>
    </source>
</evidence>
<evidence type="ECO:0000313" key="8">
    <source>
        <dbReference type="Proteomes" id="UP000552644"/>
    </source>
</evidence>
<dbReference type="PANTHER" id="PTHR12001">
    <property type="entry name" value="GERANYLGERANYL PYROPHOSPHATE SYNTHASE"/>
    <property type="match status" value="1"/>
</dbReference>
<dbReference type="GO" id="GO:0008299">
    <property type="term" value="P:isoprenoid biosynthetic process"/>
    <property type="evidence" value="ECO:0007669"/>
    <property type="project" value="InterPro"/>
</dbReference>
<gene>
    <name evidence="7" type="ORF">FHS44_000277</name>
</gene>
<organism evidence="7 8">
    <name type="scientific">Streptosporangium saharense</name>
    <dbReference type="NCBI Taxonomy" id="1706840"/>
    <lineage>
        <taxon>Bacteria</taxon>
        <taxon>Bacillati</taxon>
        <taxon>Actinomycetota</taxon>
        <taxon>Actinomycetes</taxon>
        <taxon>Streptosporangiales</taxon>
        <taxon>Streptosporangiaceae</taxon>
        <taxon>Streptosporangium</taxon>
    </lineage>
</organism>
<comment type="caution">
    <text evidence="7">The sequence shown here is derived from an EMBL/GenBank/DDBJ whole genome shotgun (WGS) entry which is preliminary data.</text>
</comment>
<evidence type="ECO:0000256" key="6">
    <source>
        <dbReference type="RuleBase" id="RU004466"/>
    </source>
</evidence>
<dbReference type="EMBL" id="JACHJP010000001">
    <property type="protein sequence ID" value="MBB4913205.1"/>
    <property type="molecule type" value="Genomic_DNA"/>
</dbReference>
<dbReference type="RefSeq" id="WP_184712009.1">
    <property type="nucleotide sequence ID" value="NZ_JACHJP010000001.1"/>
</dbReference>
<protein>
    <submittedName>
        <fullName evidence="7">Heptaprenyl diphosphate synthase</fullName>
        <ecNumber evidence="7">2.5.1.30</ecNumber>
    </submittedName>
</protein>
<evidence type="ECO:0000256" key="4">
    <source>
        <dbReference type="ARBA" id="ARBA00022723"/>
    </source>
</evidence>
<dbReference type="SUPFAM" id="SSF48576">
    <property type="entry name" value="Terpenoid synthases"/>
    <property type="match status" value="1"/>
</dbReference>
<keyword evidence="4" id="KW-0479">Metal-binding</keyword>